<organism evidence="11 12">
    <name type="scientific">Candidatus Nitrosotalea okcheonensis</name>
    <dbReference type="NCBI Taxonomy" id="1903276"/>
    <lineage>
        <taxon>Archaea</taxon>
        <taxon>Nitrososphaerota</taxon>
        <taxon>Nitrososphaeria</taxon>
        <taxon>Nitrosotaleales</taxon>
        <taxon>Nitrosotaleaceae</taxon>
        <taxon>Nitrosotalea</taxon>
    </lineage>
</organism>
<evidence type="ECO:0000256" key="3">
    <source>
        <dbReference type="ARBA" id="ARBA00022553"/>
    </source>
</evidence>
<evidence type="ECO:0000259" key="7">
    <source>
        <dbReference type="Pfam" id="PF00408"/>
    </source>
</evidence>
<proteinExistence type="inferred from homology"/>
<feature type="domain" description="Alpha-D-phosphohexomutase alpha/beta/alpha" evidence="10">
    <location>
        <begin position="248"/>
        <end position="335"/>
    </location>
</feature>
<dbReference type="InterPro" id="IPR005841">
    <property type="entry name" value="Alpha-D-phosphohexomutase_SF"/>
</dbReference>
<dbReference type="GO" id="GO:0046872">
    <property type="term" value="F:metal ion binding"/>
    <property type="evidence" value="ECO:0007669"/>
    <property type="project" value="UniProtKB-KW"/>
</dbReference>
<dbReference type="InterPro" id="IPR005844">
    <property type="entry name" value="A-D-PHexomutase_a/b/a-I"/>
</dbReference>
<gene>
    <name evidence="11" type="ORF">NCS_11494</name>
</gene>
<dbReference type="SUPFAM" id="SSF55957">
    <property type="entry name" value="Phosphoglucomutase, C-terminal domain"/>
    <property type="match status" value="1"/>
</dbReference>
<keyword evidence="6" id="KW-0413">Isomerase</keyword>
<dbReference type="GO" id="GO:0005975">
    <property type="term" value="P:carbohydrate metabolic process"/>
    <property type="evidence" value="ECO:0007669"/>
    <property type="project" value="InterPro"/>
</dbReference>
<evidence type="ECO:0000313" key="12">
    <source>
        <dbReference type="Proteomes" id="UP000230607"/>
    </source>
</evidence>
<evidence type="ECO:0000256" key="4">
    <source>
        <dbReference type="ARBA" id="ARBA00022723"/>
    </source>
</evidence>
<protein>
    <submittedName>
        <fullName evidence="11">Phosphoglucomutase/phosphomannomutase subunit alpha/beta</fullName>
    </submittedName>
</protein>
<keyword evidence="5" id="KW-0460">Magnesium</keyword>
<dbReference type="Pfam" id="PF02878">
    <property type="entry name" value="PGM_PMM_I"/>
    <property type="match status" value="1"/>
</dbReference>
<keyword evidence="12" id="KW-1185">Reference proteome</keyword>
<feature type="domain" description="Alpha-D-phosphohexomutase alpha/beta/alpha" evidence="8">
    <location>
        <begin position="6"/>
        <end position="118"/>
    </location>
</feature>
<evidence type="ECO:0000259" key="10">
    <source>
        <dbReference type="Pfam" id="PF02880"/>
    </source>
</evidence>
<dbReference type="Pfam" id="PF02880">
    <property type="entry name" value="PGM_PMM_III"/>
    <property type="match status" value="1"/>
</dbReference>
<dbReference type="InterPro" id="IPR005845">
    <property type="entry name" value="A-D-PHexomutase_a/b/a-II"/>
</dbReference>
<comment type="similarity">
    <text evidence="2">Belongs to the phosphohexose mutase family.</text>
</comment>
<dbReference type="InterPro" id="IPR016055">
    <property type="entry name" value="A-D-PHexomutase_a/b/a-I/II/III"/>
</dbReference>
<dbReference type="AlphaFoldDB" id="A0A2H1FG68"/>
<dbReference type="Proteomes" id="UP000230607">
    <property type="component" value="Chromosome 1"/>
</dbReference>
<dbReference type="SUPFAM" id="SSF53738">
    <property type="entry name" value="Phosphoglucomutase, first 3 domains"/>
    <property type="match status" value="3"/>
</dbReference>
<feature type="domain" description="Alpha-D-phosphohexomutase C-terminal" evidence="7">
    <location>
        <begin position="364"/>
        <end position="422"/>
    </location>
</feature>
<evidence type="ECO:0000259" key="9">
    <source>
        <dbReference type="Pfam" id="PF02879"/>
    </source>
</evidence>
<dbReference type="InterPro" id="IPR005843">
    <property type="entry name" value="A-D-PHexomutase_C"/>
</dbReference>
<evidence type="ECO:0000256" key="6">
    <source>
        <dbReference type="ARBA" id="ARBA00023235"/>
    </source>
</evidence>
<sequence length="432" mass="47422">MKVSISGVRGIFGSDLNLEDIIHYCRNFSRLVKSKKCVIGRDTRPSGEIVTNVAIASLLERGVSVYNLGTSPTPVIFREARKYGSGLIVTSSHNPLEWNGLKFILDGRGINESELEYLEKKDMFQREAIGIETQVNSGYIDEAIKVIGDIKKSSKIAIDVGGGAAFSVAPQLLRRLGCKVSIINGTPGRSTRSPDPTNDQLSELVHASKKANIGFAFDLDGDRLVVVRNGKKQSPDVTLGLGVAGALEKGYKKFVLSIDTSITIEKFIKQEGGQVNRSKVGEANVVDLMLKTKSQAGGEGSSAGFILPEFNMCRDGLLTSGLIASMVGTKQFEDINKFMEGYHQVRTKVSVDSKLHKKTLEILLKKMRKQSSQIITIDGIKSIIDEDSWVLVRQSNTEHIIRISAESNDLSKAKEIEKQITKLVKQSYEESR</sequence>
<dbReference type="PRINTS" id="PR00509">
    <property type="entry name" value="PGMPMM"/>
</dbReference>
<dbReference type="Gene3D" id="3.30.310.50">
    <property type="entry name" value="Alpha-D-phosphohexomutase, C-terminal domain"/>
    <property type="match status" value="1"/>
</dbReference>
<keyword evidence="4" id="KW-0479">Metal-binding</keyword>
<evidence type="ECO:0000256" key="2">
    <source>
        <dbReference type="ARBA" id="ARBA00010231"/>
    </source>
</evidence>
<dbReference type="Pfam" id="PF02879">
    <property type="entry name" value="PGM_PMM_II"/>
    <property type="match status" value="1"/>
</dbReference>
<dbReference type="InterPro" id="IPR005846">
    <property type="entry name" value="A-D-PHexomutase_a/b/a-III"/>
</dbReference>
<accession>A0A2H1FG68</accession>
<feature type="domain" description="Alpha-D-phosphohexomutase alpha/beta/alpha" evidence="9">
    <location>
        <begin position="139"/>
        <end position="229"/>
    </location>
</feature>
<reference evidence="12" key="1">
    <citation type="submission" date="2017-03" db="EMBL/GenBank/DDBJ databases">
        <authorList>
            <person name="Herbold C."/>
        </authorList>
    </citation>
    <scope>NUCLEOTIDE SEQUENCE [LARGE SCALE GENOMIC DNA]</scope>
</reference>
<evidence type="ECO:0000313" key="11">
    <source>
        <dbReference type="EMBL" id="SMH71682.1"/>
    </source>
</evidence>
<evidence type="ECO:0000256" key="1">
    <source>
        <dbReference type="ARBA" id="ARBA00001946"/>
    </source>
</evidence>
<dbReference type="RefSeq" id="WP_157927607.1">
    <property type="nucleotide sequence ID" value="NZ_LT841358.1"/>
</dbReference>
<dbReference type="Pfam" id="PF00408">
    <property type="entry name" value="PGM_PMM_IV"/>
    <property type="match status" value="1"/>
</dbReference>
<dbReference type="EMBL" id="LT841358">
    <property type="protein sequence ID" value="SMH71682.1"/>
    <property type="molecule type" value="Genomic_DNA"/>
</dbReference>
<dbReference type="InterPro" id="IPR036900">
    <property type="entry name" value="A-D-PHexomutase_C_sf"/>
</dbReference>
<dbReference type="PANTHER" id="PTHR43771:SF1">
    <property type="entry name" value="PHOSPHOMANNOMUTASE"/>
    <property type="match status" value="1"/>
</dbReference>
<dbReference type="Gene3D" id="3.40.120.10">
    <property type="entry name" value="Alpha-D-Glucose-1,6-Bisphosphate, subunit A, domain 3"/>
    <property type="match status" value="3"/>
</dbReference>
<dbReference type="OrthoDB" id="10363at2157"/>
<keyword evidence="3" id="KW-0597">Phosphoprotein</keyword>
<name>A0A2H1FG68_9ARCH</name>
<dbReference type="GO" id="GO:0016868">
    <property type="term" value="F:intramolecular phosphotransferase activity"/>
    <property type="evidence" value="ECO:0007669"/>
    <property type="project" value="InterPro"/>
</dbReference>
<comment type="cofactor">
    <cofactor evidence="1">
        <name>Mg(2+)</name>
        <dbReference type="ChEBI" id="CHEBI:18420"/>
    </cofactor>
</comment>
<evidence type="ECO:0000256" key="5">
    <source>
        <dbReference type="ARBA" id="ARBA00022842"/>
    </source>
</evidence>
<evidence type="ECO:0000259" key="8">
    <source>
        <dbReference type="Pfam" id="PF02878"/>
    </source>
</evidence>
<dbReference type="PANTHER" id="PTHR43771">
    <property type="entry name" value="PHOSPHOMANNOMUTASE"/>
    <property type="match status" value="1"/>
</dbReference>